<accession>A0AAV3SL25</accession>
<organism evidence="1 2">
    <name type="scientific">Halococcus dombrowskii</name>
    <dbReference type="NCBI Taxonomy" id="179637"/>
    <lineage>
        <taxon>Archaea</taxon>
        <taxon>Methanobacteriati</taxon>
        <taxon>Methanobacteriota</taxon>
        <taxon>Stenosarchaea group</taxon>
        <taxon>Halobacteria</taxon>
        <taxon>Halobacteriales</taxon>
        <taxon>Halococcaceae</taxon>
        <taxon>Halococcus</taxon>
    </lineage>
</organism>
<name>A0AAV3SL25_HALDO</name>
<evidence type="ECO:0000313" key="2">
    <source>
        <dbReference type="Proteomes" id="UP001500962"/>
    </source>
</evidence>
<reference evidence="1" key="2">
    <citation type="submission" date="2023-12" db="EMBL/GenBank/DDBJ databases">
        <authorList>
            <person name="Sun Q."/>
            <person name="Inoue M."/>
        </authorList>
    </citation>
    <scope>NUCLEOTIDE SEQUENCE</scope>
    <source>
        <strain evidence="1">JCM 12289</strain>
    </source>
</reference>
<protein>
    <submittedName>
        <fullName evidence="1">Uncharacterized protein</fullName>
    </submittedName>
</protein>
<dbReference type="AlphaFoldDB" id="A0AAV3SL25"/>
<sequence length="91" mass="10208">MELCSSNALAEAVDISCIVVERDERSVADEDVSKVFETASELVSAGIEILDGIVSWGSYGYNGVIYRKFYGKFAVLVKHASRWIHDRHNQR</sequence>
<evidence type="ECO:0000313" key="1">
    <source>
        <dbReference type="EMBL" id="GAA0472559.1"/>
    </source>
</evidence>
<gene>
    <name evidence="1" type="ORF">GCM10008985_31630</name>
</gene>
<proteinExistence type="predicted"/>
<dbReference type="Proteomes" id="UP001500962">
    <property type="component" value="Unassembled WGS sequence"/>
</dbReference>
<dbReference type="EMBL" id="BAAADN010000057">
    <property type="protein sequence ID" value="GAA0472559.1"/>
    <property type="molecule type" value="Genomic_DNA"/>
</dbReference>
<comment type="caution">
    <text evidence="1">The sequence shown here is derived from an EMBL/GenBank/DDBJ whole genome shotgun (WGS) entry which is preliminary data.</text>
</comment>
<reference evidence="1" key="1">
    <citation type="journal article" date="2014" name="Int. J. Syst. Evol. Microbiol.">
        <title>Complete genome sequence of Corynebacterium casei LMG S-19264T (=DSM 44701T), isolated from a smear-ripened cheese.</title>
        <authorList>
            <consortium name="US DOE Joint Genome Institute (JGI-PGF)"/>
            <person name="Walter F."/>
            <person name="Albersmeier A."/>
            <person name="Kalinowski J."/>
            <person name="Ruckert C."/>
        </authorList>
    </citation>
    <scope>NUCLEOTIDE SEQUENCE</scope>
    <source>
        <strain evidence="1">JCM 12289</strain>
    </source>
</reference>